<dbReference type="InterPro" id="IPR043502">
    <property type="entry name" value="DNA/RNA_pol_sf"/>
</dbReference>
<dbReference type="EMBL" id="CAJOBZ010000004">
    <property type="protein sequence ID" value="CAF4775675.1"/>
    <property type="molecule type" value="Genomic_DNA"/>
</dbReference>
<evidence type="ECO:0000256" key="1">
    <source>
        <dbReference type="SAM" id="MobiDB-lite"/>
    </source>
</evidence>
<dbReference type="Pfam" id="PF00075">
    <property type="entry name" value="RNase_H"/>
    <property type="match status" value="1"/>
</dbReference>
<feature type="compositionally biased region" description="Basic and acidic residues" evidence="1">
    <location>
        <begin position="103"/>
        <end position="119"/>
    </location>
</feature>
<dbReference type="Proteomes" id="UP000663880">
    <property type="component" value="Unassembled WGS sequence"/>
</dbReference>
<keyword evidence="5" id="KW-1185">Reference proteome</keyword>
<dbReference type="PROSITE" id="PS50878">
    <property type="entry name" value="RT_POL"/>
    <property type="match status" value="1"/>
</dbReference>
<dbReference type="SUPFAM" id="SSF53098">
    <property type="entry name" value="Ribonuclease H-like"/>
    <property type="match status" value="1"/>
</dbReference>
<sequence length="899" mass="102222">MKKDVATKKRRIRCAAPARRTVVIEEYLKAKHNYKEEIEKAVINSWKSFCSRDRDRESLWDGIYRVIKRTNERKKDQNMLKKDGRVLTPEESAQYLAETLFPEDTKKGESREHSDIRSRAEKINNMEHNANYDPLFTHTELTESVASFNPKKAPGEDGFTADICGHAISANPSIYLTLANKCLTLGYFPARWKKATVIILRKPDREAYDQPKAYRPIGLLPVLGKIMEKMIVKRLNWHLIPRMSERQYGFVPQKGTEDALYTLTKHIREGLKAKKVVTVVSLDIEGAFDNAWWPAIKTRLAEEDCPLGVGRIVDSYLRDRKIRVIYGGTAWEKTTSKGCVQGSISGPTLWNLLVDPLLKELEHQNVYVQAFADDIVLVFTNDTALETEKSANQALTHVQRWGQRNKLKFAPHKTKSMVITNRTKYDVPRLTMAGVDIETFKSIKILGLTIDNKMTFGEHTAVVAKKAINIYKQLAKTAKVSWGLNPDIIRTIYTAVVEPVILYAASAWSPSVSKLYIKKRLDSVQRGFAAKICKAHKTASLNSVRVLAGLLPLDLRVVEEATLFKIKKGHDTLEVLKDVEIELKTPYQNTPHPAKIPQISYRVLANEEVNNEDKIHVYTDGSKTSEGVGAAVTFWRNDREILKHKLTLAGFCSVYQAELLALKKAVHLAVRRKEVGFNIFSDARSALDAITSSRSLSPLVTDIREVLGKHPEKEIKLFWVKAHAGREGNERADELAKEATKNHKNKPTYDRCPLSHLKRLIRAETLQKWATRYKNEQTGKITKMFFPDAIAAYKIIRNITFNSTLSQILTGHGGFSAYLYRFKLKESPTCICGYAEEDVPHILFDCPVHFYVRMKLENQIDVDKIGKCNIASELAKKDNRKTILQYCIEIGTLVNNRNK</sequence>
<dbReference type="InterPro" id="IPR012337">
    <property type="entry name" value="RNaseH-like_sf"/>
</dbReference>
<dbReference type="PROSITE" id="PS50879">
    <property type="entry name" value="RNASE_H_1"/>
    <property type="match status" value="1"/>
</dbReference>
<dbReference type="GO" id="GO:0042575">
    <property type="term" value="C:DNA polymerase complex"/>
    <property type="evidence" value="ECO:0007669"/>
    <property type="project" value="UniProtKB-ARBA"/>
</dbReference>
<protein>
    <recommendedName>
        <fullName evidence="6">115 kDa protein in type-1 retrotransposable element R1DM</fullName>
    </recommendedName>
</protein>
<dbReference type="CDD" id="cd09276">
    <property type="entry name" value="Rnase_HI_RT_non_LTR"/>
    <property type="match status" value="1"/>
</dbReference>
<organism evidence="4 5">
    <name type="scientific">Pieris macdunnoughi</name>
    <dbReference type="NCBI Taxonomy" id="345717"/>
    <lineage>
        <taxon>Eukaryota</taxon>
        <taxon>Metazoa</taxon>
        <taxon>Ecdysozoa</taxon>
        <taxon>Arthropoda</taxon>
        <taxon>Hexapoda</taxon>
        <taxon>Insecta</taxon>
        <taxon>Pterygota</taxon>
        <taxon>Neoptera</taxon>
        <taxon>Endopterygota</taxon>
        <taxon>Lepidoptera</taxon>
        <taxon>Glossata</taxon>
        <taxon>Ditrysia</taxon>
        <taxon>Papilionoidea</taxon>
        <taxon>Pieridae</taxon>
        <taxon>Pierinae</taxon>
        <taxon>Pieris</taxon>
    </lineage>
</organism>
<feature type="region of interest" description="Disordered" evidence="1">
    <location>
        <begin position="98"/>
        <end position="119"/>
    </location>
</feature>
<dbReference type="InterPro" id="IPR002156">
    <property type="entry name" value="RNaseH_domain"/>
</dbReference>
<dbReference type="AlphaFoldDB" id="A0A821MWW7"/>
<dbReference type="Gene3D" id="3.30.420.10">
    <property type="entry name" value="Ribonuclease H-like superfamily/Ribonuclease H"/>
    <property type="match status" value="1"/>
</dbReference>
<evidence type="ECO:0008006" key="6">
    <source>
        <dbReference type="Google" id="ProtNLM"/>
    </source>
</evidence>
<proteinExistence type="predicted"/>
<comment type="caution">
    <text evidence="4">The sequence shown here is derived from an EMBL/GenBank/DDBJ whole genome shotgun (WGS) entry which is preliminary data.</text>
</comment>
<dbReference type="OrthoDB" id="411871at2759"/>
<dbReference type="InterPro" id="IPR000477">
    <property type="entry name" value="RT_dom"/>
</dbReference>
<evidence type="ECO:0000313" key="4">
    <source>
        <dbReference type="EMBL" id="CAF4775675.1"/>
    </source>
</evidence>
<gene>
    <name evidence="4" type="ORF">PMACD_LOCUS2063</name>
</gene>
<evidence type="ECO:0000259" key="3">
    <source>
        <dbReference type="PROSITE" id="PS50879"/>
    </source>
</evidence>
<dbReference type="InterPro" id="IPR036397">
    <property type="entry name" value="RNaseH_sf"/>
</dbReference>
<evidence type="ECO:0000259" key="2">
    <source>
        <dbReference type="PROSITE" id="PS50878"/>
    </source>
</evidence>
<dbReference type="SUPFAM" id="SSF56672">
    <property type="entry name" value="DNA/RNA polymerases"/>
    <property type="match status" value="1"/>
</dbReference>
<evidence type="ECO:0000313" key="5">
    <source>
        <dbReference type="Proteomes" id="UP000663880"/>
    </source>
</evidence>
<reference evidence="4" key="1">
    <citation type="submission" date="2021-02" db="EMBL/GenBank/DDBJ databases">
        <authorList>
            <person name="Steward A R."/>
        </authorList>
    </citation>
    <scope>NUCLEOTIDE SEQUENCE</scope>
</reference>
<accession>A0A821MWW7</accession>
<dbReference type="CDD" id="cd01650">
    <property type="entry name" value="RT_nLTR_like"/>
    <property type="match status" value="1"/>
</dbReference>
<name>A0A821MWW7_9NEOP</name>
<dbReference type="GO" id="GO:0004523">
    <property type="term" value="F:RNA-DNA hybrid ribonuclease activity"/>
    <property type="evidence" value="ECO:0007669"/>
    <property type="project" value="InterPro"/>
</dbReference>
<dbReference type="PANTHER" id="PTHR33481:SF1">
    <property type="entry name" value="ENDONUCLEASE_EXONUCLEASE_PHOSPHATASE DOMAIN-CONTAINING PROTEIN-RELATED"/>
    <property type="match status" value="1"/>
</dbReference>
<dbReference type="GO" id="GO:0071897">
    <property type="term" value="P:DNA biosynthetic process"/>
    <property type="evidence" value="ECO:0007669"/>
    <property type="project" value="UniProtKB-ARBA"/>
</dbReference>
<feature type="domain" description="Reverse transcriptase" evidence="2">
    <location>
        <begin position="181"/>
        <end position="437"/>
    </location>
</feature>
<dbReference type="PANTHER" id="PTHR33481">
    <property type="entry name" value="REVERSE TRANSCRIPTASE"/>
    <property type="match status" value="1"/>
</dbReference>
<feature type="domain" description="RNase H type-1" evidence="3">
    <location>
        <begin position="611"/>
        <end position="741"/>
    </location>
</feature>
<dbReference type="GO" id="GO:0003676">
    <property type="term" value="F:nucleic acid binding"/>
    <property type="evidence" value="ECO:0007669"/>
    <property type="project" value="InterPro"/>
</dbReference>
<dbReference type="Pfam" id="PF00078">
    <property type="entry name" value="RVT_1"/>
    <property type="match status" value="1"/>
</dbReference>